<evidence type="ECO:0000313" key="9">
    <source>
        <dbReference type="EMBL" id="MPM38273.1"/>
    </source>
</evidence>
<feature type="domain" description="RagB/SusD" evidence="7">
    <location>
        <begin position="197"/>
        <end position="467"/>
    </location>
</feature>
<protein>
    <recommendedName>
        <fullName evidence="10">SusD-like protein</fullName>
    </recommendedName>
</protein>
<reference evidence="9" key="1">
    <citation type="submission" date="2019-08" db="EMBL/GenBank/DDBJ databases">
        <authorList>
            <person name="Kucharzyk K."/>
            <person name="Murdoch R.W."/>
            <person name="Higgins S."/>
            <person name="Loffler F."/>
        </authorList>
    </citation>
    <scope>NUCLEOTIDE SEQUENCE</scope>
</reference>
<evidence type="ECO:0000256" key="2">
    <source>
        <dbReference type="ARBA" id="ARBA00022729"/>
    </source>
</evidence>
<dbReference type="Gene3D" id="1.25.40.390">
    <property type="match status" value="2"/>
</dbReference>
<keyword evidence="2" id="KW-0732">Signal</keyword>
<feature type="domain" description="SusD-like N-terminal" evidence="8">
    <location>
        <begin position="1"/>
        <end position="111"/>
    </location>
</feature>
<evidence type="ECO:0000259" key="7">
    <source>
        <dbReference type="Pfam" id="PF07980"/>
    </source>
</evidence>
<keyword evidence="4" id="KW-0998">Cell outer membrane</keyword>
<dbReference type="InterPro" id="IPR012944">
    <property type="entry name" value="SusD_RagB_dom"/>
</dbReference>
<proteinExistence type="predicted"/>
<keyword evidence="6" id="KW-0812">Transmembrane</keyword>
<accession>A0A644ZHV0</accession>
<evidence type="ECO:0000256" key="3">
    <source>
        <dbReference type="ARBA" id="ARBA00023136"/>
    </source>
</evidence>
<dbReference type="InterPro" id="IPR033985">
    <property type="entry name" value="SusD-like_N"/>
</dbReference>
<dbReference type="AlphaFoldDB" id="A0A644ZHV0"/>
<dbReference type="Pfam" id="PF07980">
    <property type="entry name" value="SusD_RagB"/>
    <property type="match status" value="1"/>
</dbReference>
<dbReference type="SUPFAM" id="SSF48452">
    <property type="entry name" value="TPR-like"/>
    <property type="match status" value="1"/>
</dbReference>
<dbReference type="InterPro" id="IPR011990">
    <property type="entry name" value="TPR-like_helical_dom_sf"/>
</dbReference>
<organism evidence="9">
    <name type="scientific">bioreactor metagenome</name>
    <dbReference type="NCBI Taxonomy" id="1076179"/>
    <lineage>
        <taxon>unclassified sequences</taxon>
        <taxon>metagenomes</taxon>
        <taxon>ecological metagenomes</taxon>
    </lineage>
</organism>
<dbReference type="GO" id="GO:0009279">
    <property type="term" value="C:cell outer membrane"/>
    <property type="evidence" value="ECO:0007669"/>
    <property type="project" value="UniProtKB-SubCell"/>
</dbReference>
<evidence type="ECO:0000256" key="4">
    <source>
        <dbReference type="ARBA" id="ARBA00023237"/>
    </source>
</evidence>
<evidence type="ECO:0000256" key="1">
    <source>
        <dbReference type="ARBA" id="ARBA00004442"/>
    </source>
</evidence>
<evidence type="ECO:0000259" key="8">
    <source>
        <dbReference type="Pfam" id="PF14322"/>
    </source>
</evidence>
<comment type="subcellular location">
    <subcellularLocation>
        <location evidence="1">Cell outer membrane</location>
    </subcellularLocation>
</comment>
<dbReference type="EMBL" id="VSSQ01008228">
    <property type="protein sequence ID" value="MPM38273.1"/>
    <property type="molecule type" value="Genomic_DNA"/>
</dbReference>
<keyword evidence="6" id="KW-1133">Transmembrane helix</keyword>
<gene>
    <name evidence="9" type="ORF">SDC9_84902</name>
</gene>
<keyword evidence="3 6" id="KW-0472">Membrane</keyword>
<feature type="transmembrane region" description="Helical" evidence="6">
    <location>
        <begin position="31"/>
        <end position="51"/>
    </location>
</feature>
<dbReference type="Pfam" id="PF14322">
    <property type="entry name" value="SusD-like_3"/>
    <property type="match status" value="1"/>
</dbReference>
<comment type="caution">
    <text evidence="9">The sequence shown here is derived from an EMBL/GenBank/DDBJ whole genome shotgun (WGS) entry which is preliminary data.</text>
</comment>
<feature type="region of interest" description="Disordered" evidence="5">
    <location>
        <begin position="575"/>
        <end position="595"/>
    </location>
</feature>
<evidence type="ECO:0008006" key="10">
    <source>
        <dbReference type="Google" id="ProtNLM"/>
    </source>
</evidence>
<name>A0A644ZHV0_9ZZZZ</name>
<evidence type="ECO:0000256" key="6">
    <source>
        <dbReference type="SAM" id="Phobius"/>
    </source>
</evidence>
<evidence type="ECO:0000256" key="5">
    <source>
        <dbReference type="SAM" id="MobiDB-lite"/>
    </source>
</evidence>
<sequence>MINRCNIFLENYATLSDADKKKMEGRRGEILFLRTYAYFILSNTFGAVPIMTKSVSGMPENFYYPKGTLEELYTMLINDMKEAVEILPTTTGDLGRITKPAAATFLAKLFLVRAQGAEFQNSSEPTLKALYKGTDSEDLDNAIKYATVAITQKQNETAYGGLAPDFGSLWTDIKGSDPYARDKVSELLLTAQYESTQTYNGRYGSNTSFIHLYNSNHTNFRASVGRTMEYGRPFATAGSSDWGYDMYTDRANDSRYYKTYLTDYVTTQMGNGGYKDWTATTAYVYNNFIKGANDATVKAGEHLMKSLGQRAIVYIENSKDEPLDSLWVASQPFIMNVRWTVGAPNGNYGTAGSYSSEVEEGLRNPVIKNKGTRKLYYRVDGDKGDNYGLDYGLTQAGHYMGPRKWLDINRGLGTSANGGQAIDICIFRLAETYLIRAEAYGRKGDMANAIADLNVLRKRAAYHAGETRNEVLVKYEPSVLTGKLDVPSAEKQSPYKVTTDSYEKIKVTGEEWTAGTDKFKKENYPDNVNNYFVQFIYNERARELIFELNIREDLHNAGILYERVVARDQLGAPATSKGTQNFPFPKDDVSTGSKGATGVGKGVFERKHTFFPWPQAFLDLLTDEKGNALDDAAKKAYQNYGY</sequence>